<comment type="caution">
    <text evidence="3">The sequence shown here is derived from an EMBL/GenBank/DDBJ whole genome shotgun (WGS) entry which is preliminary data.</text>
</comment>
<dbReference type="Pfam" id="PF07470">
    <property type="entry name" value="Glyco_hydro_88"/>
    <property type="match status" value="1"/>
</dbReference>
<dbReference type="SUPFAM" id="SSF48208">
    <property type="entry name" value="Six-hairpin glycosidases"/>
    <property type="match status" value="1"/>
</dbReference>
<dbReference type="PANTHER" id="PTHR41814:SF1">
    <property type="entry name" value="CELLULASE"/>
    <property type="match status" value="1"/>
</dbReference>
<dbReference type="Proteomes" id="UP001203852">
    <property type="component" value="Unassembled WGS sequence"/>
</dbReference>
<organism evidence="3 4">
    <name type="scientific">Exophiala viscosa</name>
    <dbReference type="NCBI Taxonomy" id="2486360"/>
    <lineage>
        <taxon>Eukaryota</taxon>
        <taxon>Fungi</taxon>
        <taxon>Dikarya</taxon>
        <taxon>Ascomycota</taxon>
        <taxon>Pezizomycotina</taxon>
        <taxon>Eurotiomycetes</taxon>
        <taxon>Chaetothyriomycetidae</taxon>
        <taxon>Chaetothyriales</taxon>
        <taxon>Herpotrichiellaceae</taxon>
        <taxon>Exophiala</taxon>
    </lineage>
</organism>
<dbReference type="InterPro" id="IPR008928">
    <property type="entry name" value="6-hairpin_glycosidase_sf"/>
</dbReference>
<proteinExistence type="predicted"/>
<evidence type="ECO:0000256" key="2">
    <source>
        <dbReference type="SAM" id="SignalP"/>
    </source>
</evidence>
<evidence type="ECO:0000256" key="1">
    <source>
        <dbReference type="ARBA" id="ARBA00022801"/>
    </source>
</evidence>
<dbReference type="EMBL" id="MU404351">
    <property type="protein sequence ID" value="KAI1616661.1"/>
    <property type="molecule type" value="Genomic_DNA"/>
</dbReference>
<evidence type="ECO:0000313" key="3">
    <source>
        <dbReference type="EMBL" id="KAI1616661.1"/>
    </source>
</evidence>
<accession>A0AAN6E1V0</accession>
<dbReference type="InterPro" id="IPR012341">
    <property type="entry name" value="6hp_glycosidase-like_sf"/>
</dbReference>
<dbReference type="InterPro" id="IPR010905">
    <property type="entry name" value="Glyco_hydro_88"/>
</dbReference>
<keyword evidence="4" id="KW-1185">Reference proteome</keyword>
<dbReference type="Gene3D" id="1.50.10.10">
    <property type="match status" value="1"/>
</dbReference>
<sequence length="441" mass="48378">MDSRRASMVAAILVACAAVLATTNWWRQDGNFDVEKVVERALACTSRSWEFGTLSQALLELRNPELTVFGTQPFPNGYLPEVSEPDNVDGLRYAQAVIRVNHSDLLIDGEGSPSDPASLGTAALLLSSHNVAYFEAAKRQAEYLVDRATRFHISDSASAISHRDEPPELWGDFVYMVPPFLAYYGVKTQDLHFLKEAVRQCQLYNEVLRTNVTLETGQTCHGLWRHIVADPAVLPDGKCCMDPDVWLTSNAWAVAGITRVLATLSKWRPPPGSRISAAEYARFRDEGTKSLLEILTSLLECTLSQARDSESGLLKNYLDGPSHPTVAYAFGDTAGTALMAAVVYRLACLFSDTFATPKFLGWADRNRRAVSKHVDGTGIAGPVADVSHVPSKVPVPQTSEGQSMVLLMHSARRDYLTAGLCSNKGPLWRSLSIAFASWWQG</sequence>
<reference evidence="3" key="1">
    <citation type="journal article" date="2022" name="bioRxiv">
        <title>Deciphering the potential niche of two novel black yeast fungi from a biological soil crust based on their genomes, phenotypes, and melanin regulation.</title>
        <authorList>
            <consortium name="DOE Joint Genome Institute"/>
            <person name="Carr E.C."/>
            <person name="Barton Q."/>
            <person name="Grambo S."/>
            <person name="Sullivan M."/>
            <person name="Renfro C.M."/>
            <person name="Kuo A."/>
            <person name="Pangilinan J."/>
            <person name="Lipzen A."/>
            <person name="Keymanesh K."/>
            <person name="Savage E."/>
            <person name="Barry K."/>
            <person name="Grigoriev I.V."/>
            <person name="Riekhof W.R."/>
            <person name="Harris S.S."/>
        </authorList>
    </citation>
    <scope>NUCLEOTIDE SEQUENCE</scope>
    <source>
        <strain evidence="3">JF 03-4F</strain>
    </source>
</reference>
<feature type="chain" id="PRO_5042952860" evidence="2">
    <location>
        <begin position="22"/>
        <end position="441"/>
    </location>
</feature>
<dbReference type="PROSITE" id="PS51257">
    <property type="entry name" value="PROKAR_LIPOPROTEIN"/>
    <property type="match status" value="1"/>
</dbReference>
<feature type="signal peptide" evidence="2">
    <location>
        <begin position="1"/>
        <end position="21"/>
    </location>
</feature>
<evidence type="ECO:0000313" key="4">
    <source>
        <dbReference type="Proteomes" id="UP001203852"/>
    </source>
</evidence>
<protein>
    <submittedName>
        <fullName evidence="3">Family 88 glycosyl hydrolase</fullName>
    </submittedName>
</protein>
<dbReference type="AlphaFoldDB" id="A0AAN6E1V0"/>
<keyword evidence="1 3" id="KW-0378">Hydrolase</keyword>
<gene>
    <name evidence="3" type="ORF">EDD36DRAFT_142356</name>
</gene>
<dbReference type="PANTHER" id="PTHR41814">
    <property type="entry name" value="EXPRESSED PROTEIN"/>
    <property type="match status" value="1"/>
</dbReference>
<name>A0AAN6E1V0_9EURO</name>
<dbReference type="GO" id="GO:0005975">
    <property type="term" value="P:carbohydrate metabolic process"/>
    <property type="evidence" value="ECO:0007669"/>
    <property type="project" value="InterPro"/>
</dbReference>
<dbReference type="GO" id="GO:0016787">
    <property type="term" value="F:hydrolase activity"/>
    <property type="evidence" value="ECO:0007669"/>
    <property type="project" value="UniProtKB-KW"/>
</dbReference>
<keyword evidence="2" id="KW-0732">Signal</keyword>